<evidence type="ECO:0000256" key="1">
    <source>
        <dbReference type="SAM" id="MobiDB-lite"/>
    </source>
</evidence>
<evidence type="ECO:0000313" key="3">
    <source>
        <dbReference type="Proteomes" id="UP000030760"/>
    </source>
</evidence>
<feature type="region of interest" description="Disordered" evidence="1">
    <location>
        <begin position="1"/>
        <end position="60"/>
    </location>
</feature>
<feature type="compositionally biased region" description="Basic residues" evidence="1">
    <location>
        <begin position="32"/>
        <end position="41"/>
    </location>
</feature>
<dbReference type="EMBL" id="KB405067">
    <property type="protein sequence ID" value="EMF55569.1"/>
    <property type="molecule type" value="Genomic_DNA"/>
</dbReference>
<accession>M3FTK0</accession>
<name>M3FTK0_9ACTN</name>
<sequence length="60" mass="6612">MGGSAPGRRRPSRYHGWTPCDDGSGGSDPARPYRRRKRFSKRRESNGKALQAGQQADLPA</sequence>
<evidence type="ECO:0000313" key="2">
    <source>
        <dbReference type="EMBL" id="EMF55569.1"/>
    </source>
</evidence>
<dbReference type="Proteomes" id="UP000030760">
    <property type="component" value="Unassembled WGS sequence"/>
</dbReference>
<gene>
    <name evidence="2" type="ORF">SBD_2882</name>
</gene>
<organism evidence="2 3">
    <name type="scientific">Streptomyces bottropensis ATCC 25435</name>
    <dbReference type="NCBI Taxonomy" id="1054862"/>
    <lineage>
        <taxon>Bacteria</taxon>
        <taxon>Bacillati</taxon>
        <taxon>Actinomycetota</taxon>
        <taxon>Actinomycetes</taxon>
        <taxon>Kitasatosporales</taxon>
        <taxon>Streptomycetaceae</taxon>
        <taxon>Streptomyces</taxon>
    </lineage>
</organism>
<reference evidence="3" key="1">
    <citation type="journal article" date="2013" name="Genome Announc.">
        <title>Draft Genome Sequence of Streptomyces bottropensis ATCC 25435, a Bottromycin-Producing Actinomycete.</title>
        <authorList>
            <person name="Zhang H."/>
            <person name="Zhou W."/>
            <person name="Zhuang Y."/>
            <person name="Liang X."/>
            <person name="Liu T."/>
        </authorList>
    </citation>
    <scope>NUCLEOTIDE SEQUENCE [LARGE SCALE GENOMIC DNA]</scope>
    <source>
        <strain evidence="3">ATCC 25435</strain>
    </source>
</reference>
<proteinExistence type="predicted"/>
<protein>
    <submittedName>
        <fullName evidence="2">Uncharacterized protein</fullName>
    </submittedName>
</protein>
<dbReference type="AlphaFoldDB" id="M3FTK0"/>